<accession>A0A323TBN0</accession>
<protein>
    <submittedName>
        <fullName evidence="2">Uncharacterized protein</fullName>
    </submittedName>
</protein>
<dbReference type="OrthoDB" id="2972906at2"/>
<reference evidence="2 3" key="1">
    <citation type="submission" date="2017-10" db="EMBL/GenBank/DDBJ databases">
        <title>Bacillus sp. nov., a halophilic bacterium isolated from a Keqin Lake.</title>
        <authorList>
            <person name="Wang H."/>
        </authorList>
    </citation>
    <scope>NUCLEOTIDE SEQUENCE [LARGE SCALE GENOMIC DNA]</scope>
    <source>
        <strain evidence="2 3">KQ-12</strain>
    </source>
</reference>
<dbReference type="EMBL" id="PDOD01000004">
    <property type="protein sequence ID" value="PYZ92280.1"/>
    <property type="molecule type" value="Genomic_DNA"/>
</dbReference>
<dbReference type="AlphaFoldDB" id="A0A323TBN0"/>
<dbReference type="RefSeq" id="WP_110610779.1">
    <property type="nucleotide sequence ID" value="NZ_PDOD01000004.1"/>
</dbReference>
<keyword evidence="1" id="KW-1133">Transmembrane helix</keyword>
<dbReference type="Proteomes" id="UP000248214">
    <property type="component" value="Unassembled WGS sequence"/>
</dbReference>
<gene>
    <name evidence="2" type="ORF">CR194_15700</name>
</gene>
<proteinExistence type="predicted"/>
<evidence type="ECO:0000313" key="2">
    <source>
        <dbReference type="EMBL" id="PYZ92280.1"/>
    </source>
</evidence>
<keyword evidence="1" id="KW-0472">Membrane</keyword>
<organism evidence="2 3">
    <name type="scientific">Salipaludibacillus keqinensis</name>
    <dbReference type="NCBI Taxonomy" id="2045207"/>
    <lineage>
        <taxon>Bacteria</taxon>
        <taxon>Bacillati</taxon>
        <taxon>Bacillota</taxon>
        <taxon>Bacilli</taxon>
        <taxon>Bacillales</taxon>
        <taxon>Bacillaceae</taxon>
    </lineage>
</organism>
<keyword evidence="1" id="KW-0812">Transmembrane</keyword>
<feature type="transmembrane region" description="Helical" evidence="1">
    <location>
        <begin position="29"/>
        <end position="49"/>
    </location>
</feature>
<keyword evidence="3" id="KW-1185">Reference proteome</keyword>
<comment type="caution">
    <text evidence="2">The sequence shown here is derived from an EMBL/GenBank/DDBJ whole genome shotgun (WGS) entry which is preliminary data.</text>
</comment>
<name>A0A323TBN0_9BACI</name>
<sequence length="206" mass="24270">MRYVIAFVLSLICFLTLHLFQVDNIFLIGAALLLFVSGVMFPLLYTVFLEKNIDRIEKFLLKNKHDPNFYIIYALANEMDEEVKDTTEKLLKKRHSTSRKAIYKVVEALYFNKLDVAKSHFSEIKSQPYRLYYQAMILLEEVDINGANEIIEQVSPKWMKQALLAERKKKLNNIPQAKNYAEKAKQHTKGLQRYLLHKTYEREFGI</sequence>
<evidence type="ECO:0000256" key="1">
    <source>
        <dbReference type="SAM" id="Phobius"/>
    </source>
</evidence>
<evidence type="ECO:0000313" key="3">
    <source>
        <dbReference type="Proteomes" id="UP000248214"/>
    </source>
</evidence>